<comment type="similarity">
    <text evidence="2">Belongs to the complex I subunit 4L family.</text>
</comment>
<keyword evidence="4 11" id="KW-0812">Transmembrane</keyword>
<keyword evidence="8 11" id="KW-0472">Membrane</keyword>
<geneLocation type="mitochondrion" evidence="12"/>
<organism evidence="12">
    <name type="scientific">Cephus sareptanus</name>
    <dbReference type="NCBI Taxonomy" id="1001277"/>
    <lineage>
        <taxon>Eukaryota</taxon>
        <taxon>Metazoa</taxon>
        <taxon>Ecdysozoa</taxon>
        <taxon>Arthropoda</taxon>
        <taxon>Hexapoda</taxon>
        <taxon>Insecta</taxon>
        <taxon>Pterygota</taxon>
        <taxon>Neoptera</taxon>
        <taxon>Endopterygota</taxon>
        <taxon>Hymenoptera</taxon>
        <taxon>Cephoidea</taxon>
        <taxon>Cephidae</taxon>
        <taxon>Cephus</taxon>
    </lineage>
</organism>
<dbReference type="Pfam" id="PF00420">
    <property type="entry name" value="Oxidored_q2"/>
    <property type="match status" value="1"/>
</dbReference>
<sequence>MLTFSLFYSLVMLFMTLMIFIKFNKHVLLILMSLEFFVIMMFYVWFMYFSMLDMNHFMSLYYLIFSVNESVLGLTIMIIIMRGEGSDYLSSLSLLKW</sequence>
<evidence type="ECO:0000256" key="5">
    <source>
        <dbReference type="ARBA" id="ARBA00022967"/>
    </source>
</evidence>
<dbReference type="EMBL" id="KM377624">
    <property type="protein sequence ID" value="AJE61808.1"/>
    <property type="molecule type" value="Genomic_DNA"/>
</dbReference>
<dbReference type="Gene3D" id="1.10.287.3510">
    <property type="match status" value="1"/>
</dbReference>
<keyword evidence="7" id="KW-0520">NAD</keyword>
<name>A0A0B5E8W4_9HYME</name>
<dbReference type="GO" id="GO:0008137">
    <property type="term" value="F:NADH dehydrogenase (ubiquinone) activity"/>
    <property type="evidence" value="ECO:0007669"/>
    <property type="project" value="UniProtKB-EC"/>
</dbReference>
<dbReference type="InterPro" id="IPR039428">
    <property type="entry name" value="NUOK/Mnh_C1-like"/>
</dbReference>
<evidence type="ECO:0000256" key="2">
    <source>
        <dbReference type="ARBA" id="ARBA00010519"/>
    </source>
</evidence>
<protein>
    <recommendedName>
        <fullName evidence="3">NADH-ubiquinone oxidoreductase chain 4L</fullName>
    </recommendedName>
    <alternativeName>
        <fullName evidence="9">NADH dehydrogenase subunit 4L</fullName>
    </alternativeName>
</protein>
<keyword evidence="12" id="KW-0496">Mitochondrion</keyword>
<keyword evidence="6 11" id="KW-1133">Transmembrane helix</keyword>
<evidence type="ECO:0000256" key="6">
    <source>
        <dbReference type="ARBA" id="ARBA00022989"/>
    </source>
</evidence>
<dbReference type="GO" id="GO:0016020">
    <property type="term" value="C:membrane"/>
    <property type="evidence" value="ECO:0007669"/>
    <property type="project" value="UniProtKB-SubCell"/>
</dbReference>
<accession>A0A0B5E8W4</accession>
<reference evidence="12" key="1">
    <citation type="journal article" date="2015" name="Gene">
        <title>Two nearly complete mitogenomes of wheat stem borers, Cephus pygmeus (L.) and Cephus sareptanus Dovnar-Zapolskij (Hymenoptera: Cephidae): An unusual elongation of rrnS gene.</title>
        <authorList>
            <person name="Korkmaz E.M."/>
            <person name="Dogan O."/>
            <person name="Budak M."/>
            <person name="Basibuyuk H.H."/>
        </authorList>
    </citation>
    <scope>NUCLEOTIDE SEQUENCE</scope>
</reference>
<gene>
    <name evidence="12" type="primary">ND4L</name>
</gene>
<evidence type="ECO:0000256" key="11">
    <source>
        <dbReference type="SAM" id="Phobius"/>
    </source>
</evidence>
<feature type="transmembrane region" description="Helical" evidence="11">
    <location>
        <begin position="28"/>
        <end position="48"/>
    </location>
</feature>
<evidence type="ECO:0000256" key="9">
    <source>
        <dbReference type="ARBA" id="ARBA00031586"/>
    </source>
</evidence>
<evidence type="ECO:0000256" key="1">
    <source>
        <dbReference type="ARBA" id="ARBA00004141"/>
    </source>
</evidence>
<dbReference type="AlphaFoldDB" id="A0A0B5E8W4"/>
<feature type="transmembrane region" description="Helical" evidence="11">
    <location>
        <begin position="60"/>
        <end position="81"/>
    </location>
</feature>
<evidence type="ECO:0000313" key="12">
    <source>
        <dbReference type="EMBL" id="AJE61808.1"/>
    </source>
</evidence>
<keyword evidence="5" id="KW-1278">Translocase</keyword>
<comment type="catalytic activity">
    <reaction evidence="10">
        <text>a ubiquinone + NADH + 5 H(+)(in) = a ubiquinol + NAD(+) + 4 H(+)(out)</text>
        <dbReference type="Rhea" id="RHEA:29091"/>
        <dbReference type="Rhea" id="RHEA-COMP:9565"/>
        <dbReference type="Rhea" id="RHEA-COMP:9566"/>
        <dbReference type="ChEBI" id="CHEBI:15378"/>
        <dbReference type="ChEBI" id="CHEBI:16389"/>
        <dbReference type="ChEBI" id="CHEBI:17976"/>
        <dbReference type="ChEBI" id="CHEBI:57540"/>
        <dbReference type="ChEBI" id="CHEBI:57945"/>
        <dbReference type="EC" id="7.1.1.2"/>
    </reaction>
</comment>
<evidence type="ECO:0000256" key="4">
    <source>
        <dbReference type="ARBA" id="ARBA00022692"/>
    </source>
</evidence>
<evidence type="ECO:0000256" key="3">
    <source>
        <dbReference type="ARBA" id="ARBA00016612"/>
    </source>
</evidence>
<evidence type="ECO:0000256" key="8">
    <source>
        <dbReference type="ARBA" id="ARBA00023136"/>
    </source>
</evidence>
<feature type="transmembrane region" description="Helical" evidence="11">
    <location>
        <begin position="6"/>
        <end position="21"/>
    </location>
</feature>
<proteinExistence type="inferred from homology"/>
<evidence type="ECO:0000256" key="10">
    <source>
        <dbReference type="ARBA" id="ARBA00049551"/>
    </source>
</evidence>
<comment type="subcellular location">
    <subcellularLocation>
        <location evidence="1">Membrane</location>
        <topology evidence="1">Multi-pass membrane protein</topology>
    </subcellularLocation>
</comment>
<evidence type="ECO:0000256" key="7">
    <source>
        <dbReference type="ARBA" id="ARBA00023027"/>
    </source>
</evidence>